<feature type="compositionally biased region" description="Acidic residues" evidence="1">
    <location>
        <begin position="167"/>
        <end position="185"/>
    </location>
</feature>
<proteinExistence type="predicted"/>
<accession>A0A1E3P7A7</accession>
<dbReference type="Proteomes" id="UP000094112">
    <property type="component" value="Unassembled WGS sequence"/>
</dbReference>
<feature type="compositionally biased region" description="Polar residues" evidence="1">
    <location>
        <begin position="139"/>
        <end position="150"/>
    </location>
</feature>
<keyword evidence="3" id="KW-1185">Reference proteome</keyword>
<evidence type="ECO:0000256" key="1">
    <source>
        <dbReference type="SAM" id="MobiDB-lite"/>
    </source>
</evidence>
<dbReference type="RefSeq" id="XP_019040311.1">
    <property type="nucleotide sequence ID" value="XM_019184606.1"/>
</dbReference>
<dbReference type="EMBL" id="KV454209">
    <property type="protein sequence ID" value="ODQ61104.1"/>
    <property type="molecule type" value="Genomic_DNA"/>
</dbReference>
<protein>
    <submittedName>
        <fullName evidence="2">Uncharacterized protein</fullName>
    </submittedName>
</protein>
<feature type="compositionally biased region" description="Basic residues" evidence="1">
    <location>
        <begin position="85"/>
        <end position="98"/>
    </location>
</feature>
<dbReference type="OrthoDB" id="4026150at2759"/>
<dbReference type="AlphaFoldDB" id="A0A1E3P7A7"/>
<feature type="region of interest" description="Disordered" evidence="1">
    <location>
        <begin position="1"/>
        <end position="291"/>
    </location>
</feature>
<dbReference type="GeneID" id="30201852"/>
<name>A0A1E3P7A7_WICAA</name>
<feature type="compositionally biased region" description="Basic and acidic residues" evidence="1">
    <location>
        <begin position="16"/>
        <end position="25"/>
    </location>
</feature>
<evidence type="ECO:0000313" key="3">
    <source>
        <dbReference type="Proteomes" id="UP000094112"/>
    </source>
</evidence>
<organism evidence="2 3">
    <name type="scientific">Wickerhamomyces anomalus (strain ATCC 58044 / CBS 1984 / NCYC 433 / NRRL Y-366-8)</name>
    <name type="common">Yeast</name>
    <name type="synonym">Hansenula anomala</name>
    <dbReference type="NCBI Taxonomy" id="683960"/>
    <lineage>
        <taxon>Eukaryota</taxon>
        <taxon>Fungi</taxon>
        <taxon>Dikarya</taxon>
        <taxon>Ascomycota</taxon>
        <taxon>Saccharomycotina</taxon>
        <taxon>Saccharomycetes</taxon>
        <taxon>Phaffomycetales</taxon>
        <taxon>Wickerhamomycetaceae</taxon>
        <taxon>Wickerhamomyces</taxon>
    </lineage>
</organism>
<reference evidence="2 3" key="1">
    <citation type="journal article" date="2016" name="Proc. Natl. Acad. Sci. U.S.A.">
        <title>Comparative genomics of biotechnologically important yeasts.</title>
        <authorList>
            <person name="Riley R."/>
            <person name="Haridas S."/>
            <person name="Wolfe K.H."/>
            <person name="Lopes M.R."/>
            <person name="Hittinger C.T."/>
            <person name="Goeker M."/>
            <person name="Salamov A.A."/>
            <person name="Wisecaver J.H."/>
            <person name="Long T.M."/>
            <person name="Calvey C.H."/>
            <person name="Aerts A.L."/>
            <person name="Barry K.W."/>
            <person name="Choi C."/>
            <person name="Clum A."/>
            <person name="Coughlan A.Y."/>
            <person name="Deshpande S."/>
            <person name="Douglass A.P."/>
            <person name="Hanson S.J."/>
            <person name="Klenk H.-P."/>
            <person name="LaButti K.M."/>
            <person name="Lapidus A."/>
            <person name="Lindquist E.A."/>
            <person name="Lipzen A.M."/>
            <person name="Meier-Kolthoff J.P."/>
            <person name="Ohm R.A."/>
            <person name="Otillar R.P."/>
            <person name="Pangilinan J.L."/>
            <person name="Peng Y."/>
            <person name="Rokas A."/>
            <person name="Rosa C.A."/>
            <person name="Scheuner C."/>
            <person name="Sibirny A.A."/>
            <person name="Slot J.C."/>
            <person name="Stielow J.B."/>
            <person name="Sun H."/>
            <person name="Kurtzman C.P."/>
            <person name="Blackwell M."/>
            <person name="Grigoriev I.V."/>
            <person name="Jeffries T.W."/>
        </authorList>
    </citation>
    <scope>NUCLEOTIDE SEQUENCE [LARGE SCALE GENOMIC DNA]</scope>
    <source>
        <strain evidence="3">ATCC 58044 / CBS 1984 / NCYC 433 / NRRL Y-366-8</strain>
    </source>
</reference>
<evidence type="ECO:0000313" key="2">
    <source>
        <dbReference type="EMBL" id="ODQ61104.1"/>
    </source>
</evidence>
<feature type="compositionally biased region" description="Basic and acidic residues" evidence="1">
    <location>
        <begin position="207"/>
        <end position="252"/>
    </location>
</feature>
<feature type="compositionally biased region" description="Basic and acidic residues" evidence="1">
    <location>
        <begin position="99"/>
        <end position="115"/>
    </location>
</feature>
<sequence length="317" mass="37134">MSKLISRWADDPELVEEAKKQDHSKSSPNKSQLEDSKWASPIPSQKGKALESKWASPVTSEKGKPLVSKWADAPEEEEISPTKNQNKHPKKHTPRKHNKQEDHVELSQKFERNLQLEDEEDDDRVEMSPEARKFASRLGISTDNGQSSVASKPKIQFKKEPRYQPESEGDEWEDEEENDDEEEELEAKPVPPSKAAKDFASRLGVTIDDKKAIRNKREEERNRLKNERINARREWDHGKNSQTKPDQKPKKESPRKHDRFTKPRAEQTQSKPEPEYYEPEPMTEAKRKEQQEHMERLDYFIANHQDLDWADFDDDDF</sequence>
<gene>
    <name evidence="2" type="ORF">WICANDRAFT_77750</name>
</gene>